<evidence type="ECO:0000313" key="2">
    <source>
        <dbReference type="EMBL" id="KAG6731942.1"/>
    </source>
</evidence>
<dbReference type="InterPro" id="IPR013591">
    <property type="entry name" value="Brevis_radix_dom"/>
</dbReference>
<feature type="domain" description="BRX" evidence="1">
    <location>
        <begin position="10"/>
        <end position="34"/>
    </location>
</feature>
<reference evidence="2" key="1">
    <citation type="submission" date="2021-01" db="EMBL/GenBank/DDBJ databases">
        <authorList>
            <person name="Lovell J.T."/>
            <person name="Bentley N."/>
            <person name="Bhattarai G."/>
            <person name="Jenkins J.W."/>
            <person name="Sreedasyam A."/>
            <person name="Alarcon Y."/>
            <person name="Bock C."/>
            <person name="Boston L."/>
            <person name="Carlson J."/>
            <person name="Cervantes K."/>
            <person name="Clermont K."/>
            <person name="Krom N."/>
            <person name="Kubenka K."/>
            <person name="Mamidi S."/>
            <person name="Mattison C."/>
            <person name="Monteros M."/>
            <person name="Pisani C."/>
            <person name="Plott C."/>
            <person name="Rajasekar S."/>
            <person name="Rhein H.S."/>
            <person name="Rohla C."/>
            <person name="Song M."/>
            <person name="Hilaire R.S."/>
            <person name="Shu S."/>
            <person name="Wells L."/>
            <person name="Wang X."/>
            <person name="Webber J."/>
            <person name="Heerema R.J."/>
            <person name="Klein P."/>
            <person name="Conner P."/>
            <person name="Grauke L."/>
            <person name="Grimwood J."/>
            <person name="Schmutz J."/>
            <person name="Randall J.J."/>
        </authorList>
    </citation>
    <scope>NUCLEOTIDE SEQUENCE</scope>
    <source>
        <tissue evidence="2">Leaf</tissue>
    </source>
</reference>
<dbReference type="AlphaFoldDB" id="A0A922G3Y6"/>
<evidence type="ECO:0000259" key="1">
    <source>
        <dbReference type="Pfam" id="PF08381"/>
    </source>
</evidence>
<proteinExistence type="predicted"/>
<sequence length="84" mass="9982">MLSSTMRNEEKEVIEQVEPGVYVTVILLPDGTRVRFKYLSKYLTQLKISIIHFLYNVISHMPCSFSRISMHLYSQVLHYLHFNF</sequence>
<dbReference type="Proteomes" id="UP000811246">
    <property type="component" value="Chromosome 1"/>
</dbReference>
<dbReference type="EMBL" id="CM031825">
    <property type="protein sequence ID" value="KAG6731942.1"/>
    <property type="molecule type" value="Genomic_DNA"/>
</dbReference>
<comment type="caution">
    <text evidence="2">The sequence shown here is derived from an EMBL/GenBank/DDBJ whole genome shotgun (WGS) entry which is preliminary data.</text>
</comment>
<organism evidence="2 3">
    <name type="scientific">Carya illinoinensis</name>
    <name type="common">Pecan</name>
    <dbReference type="NCBI Taxonomy" id="32201"/>
    <lineage>
        <taxon>Eukaryota</taxon>
        <taxon>Viridiplantae</taxon>
        <taxon>Streptophyta</taxon>
        <taxon>Embryophyta</taxon>
        <taxon>Tracheophyta</taxon>
        <taxon>Spermatophyta</taxon>
        <taxon>Magnoliopsida</taxon>
        <taxon>eudicotyledons</taxon>
        <taxon>Gunneridae</taxon>
        <taxon>Pentapetalae</taxon>
        <taxon>rosids</taxon>
        <taxon>fabids</taxon>
        <taxon>Fagales</taxon>
        <taxon>Juglandaceae</taxon>
        <taxon>Carya</taxon>
    </lineage>
</organism>
<evidence type="ECO:0000313" key="3">
    <source>
        <dbReference type="Proteomes" id="UP000811246"/>
    </source>
</evidence>
<dbReference type="Pfam" id="PF08381">
    <property type="entry name" value="BRX"/>
    <property type="match status" value="1"/>
</dbReference>
<gene>
    <name evidence="2" type="ORF">I3842_01G152900</name>
</gene>
<accession>A0A922G3Y6</accession>
<protein>
    <recommendedName>
        <fullName evidence="1">BRX domain-containing protein</fullName>
    </recommendedName>
</protein>
<name>A0A922G3Y6_CARIL</name>